<reference evidence="1 2" key="1">
    <citation type="journal article" date="2018" name="Sci. Rep.">
        <title>Genomic signatures of local adaptation to the degree of environmental predictability in rotifers.</title>
        <authorList>
            <person name="Franch-Gras L."/>
            <person name="Hahn C."/>
            <person name="Garcia-Roger E.M."/>
            <person name="Carmona M.J."/>
            <person name="Serra M."/>
            <person name="Gomez A."/>
        </authorList>
    </citation>
    <scope>NUCLEOTIDE SEQUENCE [LARGE SCALE GENOMIC DNA]</scope>
    <source>
        <strain evidence="1">HYR1</strain>
    </source>
</reference>
<protein>
    <submittedName>
        <fullName evidence="1">Uncharacterized protein</fullName>
    </submittedName>
</protein>
<proteinExistence type="predicted"/>
<evidence type="ECO:0000313" key="2">
    <source>
        <dbReference type="Proteomes" id="UP000276133"/>
    </source>
</evidence>
<dbReference type="EMBL" id="REGN01011263">
    <property type="protein sequence ID" value="RMZ97661.1"/>
    <property type="molecule type" value="Genomic_DNA"/>
</dbReference>
<keyword evidence="2" id="KW-1185">Reference proteome</keyword>
<comment type="caution">
    <text evidence="1">The sequence shown here is derived from an EMBL/GenBank/DDBJ whole genome shotgun (WGS) entry which is preliminary data.</text>
</comment>
<dbReference type="AlphaFoldDB" id="A0A3M7PEX4"/>
<accession>A0A3M7PEX4</accession>
<organism evidence="1 2">
    <name type="scientific">Brachionus plicatilis</name>
    <name type="common">Marine rotifer</name>
    <name type="synonym">Brachionus muelleri</name>
    <dbReference type="NCBI Taxonomy" id="10195"/>
    <lineage>
        <taxon>Eukaryota</taxon>
        <taxon>Metazoa</taxon>
        <taxon>Spiralia</taxon>
        <taxon>Gnathifera</taxon>
        <taxon>Rotifera</taxon>
        <taxon>Eurotatoria</taxon>
        <taxon>Monogononta</taxon>
        <taxon>Pseudotrocha</taxon>
        <taxon>Ploima</taxon>
        <taxon>Brachionidae</taxon>
        <taxon>Brachionus</taxon>
    </lineage>
</organism>
<name>A0A3M7PEX4_BRAPC</name>
<dbReference type="Proteomes" id="UP000276133">
    <property type="component" value="Unassembled WGS sequence"/>
</dbReference>
<evidence type="ECO:0000313" key="1">
    <source>
        <dbReference type="EMBL" id="RMZ97661.1"/>
    </source>
</evidence>
<sequence length="172" mass="19942">MEIMEVRQFFSEIAEKNKKLLLKIIPKYISNTTPRFYWDITDWAGNIDQLNDSKTFLPVPSNLEQQNSASLSPIYSRVFKINKVQNINDEKTTQFAQQDLDTLNDDSLNLINEKLDAQQTDTYMFLTRDDCDKTAESIKTQTNTESNISVENNEEDSMSNHYFAPSTFKGKF</sequence>
<gene>
    <name evidence="1" type="ORF">BpHYR1_024940</name>
</gene>